<comment type="caution">
    <text evidence="2">The sequence shown here is derived from an EMBL/GenBank/DDBJ whole genome shotgun (WGS) entry which is preliminary data.</text>
</comment>
<gene>
    <name evidence="2" type="ORF">BCR36DRAFT_585383</name>
</gene>
<proteinExistence type="predicted"/>
<feature type="compositionally biased region" description="Low complexity" evidence="1">
    <location>
        <begin position="13"/>
        <end position="26"/>
    </location>
</feature>
<reference evidence="2 3" key="2">
    <citation type="submission" date="2016-08" db="EMBL/GenBank/DDBJ databases">
        <title>Pervasive Adenine N6-methylation of Active Genes in Fungi.</title>
        <authorList>
            <consortium name="DOE Joint Genome Institute"/>
            <person name="Mondo S.J."/>
            <person name="Dannebaum R.O."/>
            <person name="Kuo R.C."/>
            <person name="Labutti K."/>
            <person name="Haridas S."/>
            <person name="Kuo A."/>
            <person name="Salamov A."/>
            <person name="Ahrendt S.R."/>
            <person name="Lipzen A."/>
            <person name="Sullivan W."/>
            <person name="Andreopoulos W.B."/>
            <person name="Clum A."/>
            <person name="Lindquist E."/>
            <person name="Daum C."/>
            <person name="Ramamoorthy G.K."/>
            <person name="Gryganskyi A."/>
            <person name="Culley D."/>
            <person name="Magnuson J.K."/>
            <person name="James T.Y."/>
            <person name="O'Malley M.A."/>
            <person name="Stajich J.E."/>
            <person name="Spatafora J.W."/>
            <person name="Visel A."/>
            <person name="Grigoriev I.V."/>
        </authorList>
    </citation>
    <scope>NUCLEOTIDE SEQUENCE [LARGE SCALE GENOMIC DNA]</scope>
    <source>
        <strain evidence="3">finn</strain>
    </source>
</reference>
<evidence type="ECO:0000256" key="1">
    <source>
        <dbReference type="SAM" id="MobiDB-lite"/>
    </source>
</evidence>
<organism evidence="2 3">
    <name type="scientific">Piromyces finnis</name>
    <dbReference type="NCBI Taxonomy" id="1754191"/>
    <lineage>
        <taxon>Eukaryota</taxon>
        <taxon>Fungi</taxon>
        <taxon>Fungi incertae sedis</taxon>
        <taxon>Chytridiomycota</taxon>
        <taxon>Chytridiomycota incertae sedis</taxon>
        <taxon>Neocallimastigomycetes</taxon>
        <taxon>Neocallimastigales</taxon>
        <taxon>Neocallimastigaceae</taxon>
        <taxon>Piromyces</taxon>
    </lineage>
</organism>
<feature type="compositionally biased region" description="Low complexity" evidence="1">
    <location>
        <begin position="79"/>
        <end position="89"/>
    </location>
</feature>
<name>A0A1Y1V386_9FUNG</name>
<reference evidence="2 3" key="1">
    <citation type="submission" date="2016-08" db="EMBL/GenBank/DDBJ databases">
        <title>Genomes of anaerobic fungi encode conserved fungal cellulosomes for biomass hydrolysis.</title>
        <authorList>
            <consortium name="DOE Joint Genome Institute"/>
            <person name="Haitjema C.H."/>
            <person name="Gilmore S.P."/>
            <person name="Henske J.K."/>
            <person name="Solomon K.V."/>
            <person name="De Groot R."/>
            <person name="Kuo A."/>
            <person name="Mondo S.J."/>
            <person name="Salamov A.A."/>
            <person name="Labutti K."/>
            <person name="Zhao Z."/>
            <person name="Chiniquy J."/>
            <person name="Barry K."/>
            <person name="Brewer H.M."/>
            <person name="Purvine S.O."/>
            <person name="Wright A.T."/>
            <person name="Boxma B."/>
            <person name="Van Alen T."/>
            <person name="Hackstein J.H."/>
            <person name="Baker S.E."/>
            <person name="Grigoriev I.V."/>
            <person name="O'Malley M.A."/>
        </authorList>
    </citation>
    <scope>NUCLEOTIDE SEQUENCE [LARGE SCALE GENOMIC DNA]</scope>
    <source>
        <strain evidence="3">finn</strain>
    </source>
</reference>
<sequence>MLLYTLSNITANSQSRSRSKSSPSENMSYLNSGSYFQNTFNASSITINPDTIENFSQKHSKGTSHTGTSIKKSKRKSSSSKAPSIHSISTLCNGNSSPNNVQDNSQNDKSYHNLSLSTKKSSYNYSIKTFSAKDPSLTGLSQNIKTLFANSYNGTSDTNSYYETFSTLPTNSPKIDSSYDNVLYKDNVTSSSIKTMYGQHKKQNSSISITIPKISNSNTINVSPKNSYSAGGNLIAVSSPQQQRVIKIKKPVHTKQFSVSKSVYSEPMLPINTDNSEILLHDDLDGISYIEPQDQISFNGNSIPSVTIVNTTKVK</sequence>
<dbReference type="EMBL" id="MCFH01000036">
    <property type="protein sequence ID" value="ORX46240.1"/>
    <property type="molecule type" value="Genomic_DNA"/>
</dbReference>
<feature type="region of interest" description="Disordered" evidence="1">
    <location>
        <begin position="7"/>
        <end position="26"/>
    </location>
</feature>
<evidence type="ECO:0000313" key="2">
    <source>
        <dbReference type="EMBL" id="ORX46240.1"/>
    </source>
</evidence>
<dbReference type="OrthoDB" id="10543285at2759"/>
<protein>
    <submittedName>
        <fullName evidence="2">Uncharacterized protein</fullName>
    </submittedName>
</protein>
<feature type="compositionally biased region" description="Polar residues" evidence="1">
    <location>
        <begin position="54"/>
        <end position="68"/>
    </location>
</feature>
<accession>A0A1Y1V386</accession>
<dbReference type="Proteomes" id="UP000193719">
    <property type="component" value="Unassembled WGS sequence"/>
</dbReference>
<evidence type="ECO:0000313" key="3">
    <source>
        <dbReference type="Proteomes" id="UP000193719"/>
    </source>
</evidence>
<feature type="region of interest" description="Disordered" evidence="1">
    <location>
        <begin position="54"/>
        <end position="112"/>
    </location>
</feature>
<feature type="compositionally biased region" description="Polar residues" evidence="1">
    <location>
        <begin position="90"/>
        <end position="112"/>
    </location>
</feature>
<dbReference type="AlphaFoldDB" id="A0A1Y1V386"/>
<keyword evidence="3" id="KW-1185">Reference proteome</keyword>